<dbReference type="PANTHER" id="PTHR11877:SF46">
    <property type="entry name" value="TYPE III POLYKETIDE SYNTHASE A"/>
    <property type="match status" value="1"/>
</dbReference>
<reference evidence="7" key="1">
    <citation type="submission" date="2017-01" db="EMBL/GenBank/DDBJ databases">
        <authorList>
            <person name="Varghese N."/>
            <person name="Submissions S."/>
        </authorList>
    </citation>
    <scope>NUCLEOTIDE SEQUENCE [LARGE SCALE GENOMIC DNA]</scope>
    <source>
        <strain evidence="7">DSM 46698</strain>
    </source>
</reference>
<keyword evidence="2" id="KW-0808">Transferase</keyword>
<dbReference type="GO" id="GO:0016747">
    <property type="term" value="F:acyltransferase activity, transferring groups other than amino-acyl groups"/>
    <property type="evidence" value="ECO:0007669"/>
    <property type="project" value="InterPro"/>
</dbReference>
<evidence type="ECO:0000256" key="3">
    <source>
        <dbReference type="PIRSR" id="PIRSR000451-1"/>
    </source>
</evidence>
<dbReference type="InterPro" id="IPR011141">
    <property type="entry name" value="Polyketide_synthase_type-III"/>
</dbReference>
<feature type="domain" description="Chalcone/stilbene synthase N-terminal" evidence="4">
    <location>
        <begin position="4"/>
        <end position="214"/>
    </location>
</feature>
<dbReference type="GO" id="GO:0030639">
    <property type="term" value="P:polyketide biosynthetic process"/>
    <property type="evidence" value="ECO:0007669"/>
    <property type="project" value="TreeGrafter"/>
</dbReference>
<evidence type="ECO:0000313" key="6">
    <source>
        <dbReference type="EMBL" id="SIS64536.1"/>
    </source>
</evidence>
<dbReference type="CDD" id="cd00831">
    <property type="entry name" value="CHS_like"/>
    <property type="match status" value="1"/>
</dbReference>
<sequence length="359" mass="39917">MENHILSIGTANPGAPIPQMQISKFMKLAHQLDEIEGRKLNFVYKASGIDFRHSALEDFKFDNPEDFRFFPPNEALEPFPSTDQRMQVFEKEALALSIAAVGNCLGKVNVLPNEITHLILVSCTGMYAPGLEVDLIHELGIPSNVERYCIHFMGCYAAFNAIKLADRICDADPPAKVLILSIELCTIHFQKEYNEDNLIANAIFGDGAAAALVTKASTGLAIKNYGSQIIKEGVQDMAWRIGNFGFEMKLSKYVPELLHKGLAELSDYLEQLHQLSKVEHFAVHPGGKQILQKVEEAFGISTLQNNHSHDVLKQYGNMSSVTILFVLERWLKDENRKGNILAMGFGPGLTLETLLLDKS</sequence>
<keyword evidence="7" id="KW-1185">Reference proteome</keyword>
<proteinExistence type="inferred from homology"/>
<dbReference type="RefSeq" id="WP_076498657.1">
    <property type="nucleotide sequence ID" value="NZ_FTOP01000002.1"/>
</dbReference>
<comment type="similarity">
    <text evidence="1">Belongs to the thiolase-like superfamily. Chalcone/stilbene synthases family.</text>
</comment>
<name>A0A1N7KSR6_9BACT</name>
<dbReference type="Pfam" id="PF00195">
    <property type="entry name" value="Chal_sti_synt_N"/>
    <property type="match status" value="1"/>
</dbReference>
<evidence type="ECO:0000256" key="1">
    <source>
        <dbReference type="ARBA" id="ARBA00005531"/>
    </source>
</evidence>
<dbReference type="STRING" id="529505.SAMN05421761_102310"/>
<dbReference type="PANTHER" id="PTHR11877">
    <property type="entry name" value="HYDROXYMETHYLGLUTARYL-COA SYNTHASE"/>
    <property type="match status" value="1"/>
</dbReference>
<dbReference type="EMBL" id="FTOP01000002">
    <property type="protein sequence ID" value="SIS64536.1"/>
    <property type="molecule type" value="Genomic_DNA"/>
</dbReference>
<dbReference type="OrthoDB" id="9786288at2"/>
<feature type="active site" description="Acyl-thioester intermediate" evidence="3">
    <location>
        <position position="155"/>
    </location>
</feature>
<dbReference type="Pfam" id="PF02797">
    <property type="entry name" value="Chal_sti_synt_C"/>
    <property type="match status" value="1"/>
</dbReference>
<feature type="domain" description="Chalcone/stilbene synthase C-terminal" evidence="5">
    <location>
        <begin position="228"/>
        <end position="356"/>
    </location>
</feature>
<evidence type="ECO:0000259" key="5">
    <source>
        <dbReference type="Pfam" id="PF02797"/>
    </source>
</evidence>
<dbReference type="Gene3D" id="3.40.47.10">
    <property type="match status" value="2"/>
</dbReference>
<evidence type="ECO:0000259" key="4">
    <source>
        <dbReference type="Pfam" id="PF00195"/>
    </source>
</evidence>
<dbReference type="InterPro" id="IPR016039">
    <property type="entry name" value="Thiolase-like"/>
</dbReference>
<dbReference type="PIRSF" id="PIRSF000451">
    <property type="entry name" value="PKS_III"/>
    <property type="match status" value="1"/>
</dbReference>
<organism evidence="6 7">
    <name type="scientific">Belliella pelovolcani</name>
    <dbReference type="NCBI Taxonomy" id="529505"/>
    <lineage>
        <taxon>Bacteria</taxon>
        <taxon>Pseudomonadati</taxon>
        <taxon>Bacteroidota</taxon>
        <taxon>Cytophagia</taxon>
        <taxon>Cytophagales</taxon>
        <taxon>Cyclobacteriaceae</taxon>
        <taxon>Belliella</taxon>
    </lineage>
</organism>
<dbReference type="AlphaFoldDB" id="A0A1N7KSR6"/>
<evidence type="ECO:0000313" key="7">
    <source>
        <dbReference type="Proteomes" id="UP000186026"/>
    </source>
</evidence>
<dbReference type="InterPro" id="IPR001099">
    <property type="entry name" value="Chalcone/stilbene_synt_N"/>
</dbReference>
<evidence type="ECO:0000256" key="2">
    <source>
        <dbReference type="ARBA" id="ARBA00022679"/>
    </source>
</evidence>
<dbReference type="InterPro" id="IPR012328">
    <property type="entry name" value="Chalcone/stilbene_synt_C"/>
</dbReference>
<accession>A0A1N7KSR6</accession>
<protein>
    <submittedName>
        <fullName evidence="6">Predicted naringenin-chalcone synthase</fullName>
    </submittedName>
</protein>
<dbReference type="Proteomes" id="UP000186026">
    <property type="component" value="Unassembled WGS sequence"/>
</dbReference>
<dbReference type="SUPFAM" id="SSF53901">
    <property type="entry name" value="Thiolase-like"/>
    <property type="match status" value="2"/>
</dbReference>
<gene>
    <name evidence="6" type="ORF">SAMN05421761_102310</name>
</gene>